<accession>A0A1W9KQ16</accession>
<name>A0A1W9KQ16_9BURK</name>
<feature type="compositionally biased region" description="Low complexity" evidence="1">
    <location>
        <begin position="631"/>
        <end position="645"/>
    </location>
</feature>
<evidence type="ECO:0000256" key="1">
    <source>
        <dbReference type="SAM" id="MobiDB-lite"/>
    </source>
</evidence>
<gene>
    <name evidence="3" type="ORF">BWK72_18060</name>
</gene>
<dbReference type="InterPro" id="IPR041459">
    <property type="entry name" value="MPTase-PolyVal"/>
</dbReference>
<protein>
    <recommendedName>
        <fullName evidence="2">Toprim domain-containing protein</fullName>
    </recommendedName>
</protein>
<dbReference type="Pfam" id="PF08401">
    <property type="entry name" value="ArdcN"/>
    <property type="match status" value="1"/>
</dbReference>
<dbReference type="InterPro" id="IPR034154">
    <property type="entry name" value="TOPRIM_DnaG/twinkle"/>
</dbReference>
<comment type="caution">
    <text evidence="3">The sequence shown here is derived from an EMBL/GenBank/DDBJ whole genome shotgun (WGS) entry which is preliminary data.</text>
</comment>
<dbReference type="Pfam" id="PF18974">
    <property type="entry name" value="DUF5710"/>
    <property type="match status" value="2"/>
</dbReference>
<feature type="compositionally biased region" description="Basic and acidic residues" evidence="1">
    <location>
        <begin position="1110"/>
        <end position="1123"/>
    </location>
</feature>
<dbReference type="EMBL" id="MTEI01000019">
    <property type="protein sequence ID" value="OQW86305.1"/>
    <property type="molecule type" value="Genomic_DNA"/>
</dbReference>
<feature type="compositionally biased region" description="Basic and acidic residues" evidence="1">
    <location>
        <begin position="575"/>
        <end position="608"/>
    </location>
</feature>
<dbReference type="Proteomes" id="UP000192505">
    <property type="component" value="Unassembled WGS sequence"/>
</dbReference>
<dbReference type="InterPro" id="IPR013610">
    <property type="entry name" value="ArdC_N"/>
</dbReference>
<dbReference type="PROSITE" id="PS50880">
    <property type="entry name" value="TOPRIM"/>
    <property type="match status" value="1"/>
</dbReference>
<sequence>MEPKKPFHETVAENLIDQLKKGTAPWQKPWVAGDPGAVMPINPTTGKRYKGINAIHLMSQGYTDQRWMTYKQASAVEAQVRKGEKGTPIQYWKFTDEQTKLDANGKPVLDANGEPVKQTVKLERPRVFFATVFNAEQIDGLPTLQPRRQQDWNAVERAEQILQASGAVIRHGEQNRAFYRPATDSIHLPDKAQFPTADNYYATALHELGHWTGHESRLNRDLVHPFGSEGYAKEELRAEIASMILGDELGIGHDPGQHVAYVASWIKALEEDPLEIFRAAADAEKIQDYVLSLEQKQVQELAAQQSQAEQEHQVHAELQELHKSAYEGYSPLESWENLKAAAQAHGLTAAIGRGGAGEYDPPYVVSYTDQAGKKPPITTELFNDGKAATSVNGQRVPGTGLTSDHEWQTAALNNAVAQVRSQALTQGADMKQPNIENMPGRLVDRLADSGTMTRADAELTGALRDYKTGSDATREVDTEILNLASIKALGASLPPDFTGQVQVLGVIERDGQVMRADEAGEQPEAFQVYARRGDAQPGEDAFAFIATHPTEAAAQELADRLALIDAHAQVNEHEKAAKLARVNEERVRRDPNSTDEDKSAAKEARKNAEFTAMQNDEDLQRRIADIEREQQQAAGQATPAPAAQQQRRDESESLGVKTFIDVPFKQKEEAKALGAKWDRQAQSWYVPAGVDAAPFAKWSKEAATAAVDAPKPVQATQAPAEAQKPRQERVYLAVPYGEHVAAKAAGAMWDKAAKSWYAGPKADMAKLERWAADKVPGQQGPAMTPEEEFAEALRSLGCVVDGKHPIMDGAKHRIAVEGDKKGEQAGFYVGHLDGHPAGYIKNNKTGIDMKWKSKGYALDPEQKAQMQAEAAAKLQAREAEQAKTQEQTAQRVSRQAAELVPVTTQTAYMQAKGIQPQAGVLTDKEGQKTYIPAIDANGKQWTMQYIQEDGTKRFAKDSRKEGCFHVIGGLDALAKAPALVIGEGYATAGSLSQSLGYATVAAFDSGNLVHVAKALHAKFPDKPIIIAGDDDKHLEATQGVNPGRSKAEEAAKAVGGKVILPIFAPGEQAANPKGFTDFNDLANKSALGQEGIERQVNSIVNSVIEKHEAQIEKEQQQRQEQERAQQQQERPRRAAKIG</sequence>
<dbReference type="Pfam" id="PF13362">
    <property type="entry name" value="Toprim_3"/>
    <property type="match status" value="1"/>
</dbReference>
<dbReference type="Pfam" id="PF18818">
    <property type="entry name" value="MPTase-PolyVal"/>
    <property type="match status" value="1"/>
</dbReference>
<dbReference type="GO" id="GO:0003697">
    <property type="term" value="F:single-stranded DNA binding"/>
    <property type="evidence" value="ECO:0007669"/>
    <property type="project" value="InterPro"/>
</dbReference>
<feature type="region of interest" description="Disordered" evidence="1">
    <location>
        <begin position="1110"/>
        <end position="1138"/>
    </location>
</feature>
<evidence type="ECO:0000313" key="4">
    <source>
        <dbReference type="Proteomes" id="UP000192505"/>
    </source>
</evidence>
<dbReference type="AlphaFoldDB" id="A0A1W9KQ16"/>
<evidence type="ECO:0000313" key="3">
    <source>
        <dbReference type="EMBL" id="OQW86305.1"/>
    </source>
</evidence>
<feature type="region of interest" description="Disordered" evidence="1">
    <location>
        <begin position="629"/>
        <end position="654"/>
    </location>
</feature>
<dbReference type="SMART" id="SM00493">
    <property type="entry name" value="TOPRIM"/>
    <property type="match status" value="1"/>
</dbReference>
<dbReference type="InterPro" id="IPR006171">
    <property type="entry name" value="TOPRIM_dom"/>
</dbReference>
<dbReference type="InterPro" id="IPR043764">
    <property type="entry name" value="DUF5710"/>
</dbReference>
<dbReference type="CDD" id="cd01029">
    <property type="entry name" value="TOPRIM_primases"/>
    <property type="match status" value="1"/>
</dbReference>
<feature type="domain" description="Toprim" evidence="2">
    <location>
        <begin position="977"/>
        <end position="1065"/>
    </location>
</feature>
<reference evidence="3 4" key="1">
    <citation type="submission" date="2017-01" db="EMBL/GenBank/DDBJ databases">
        <title>Novel large sulfur bacteria in the metagenomes of groundwater-fed chemosynthetic microbial mats in the Lake Huron basin.</title>
        <authorList>
            <person name="Sharrar A.M."/>
            <person name="Flood B.E."/>
            <person name="Bailey J.V."/>
            <person name="Jones D.S."/>
            <person name="Biddanda B."/>
            <person name="Ruberg S.A."/>
            <person name="Marcus D.N."/>
            <person name="Dick G.J."/>
        </authorList>
    </citation>
    <scope>NUCLEOTIDE SEQUENCE [LARGE SCALE GENOMIC DNA]</scope>
    <source>
        <strain evidence="3">A7</strain>
    </source>
</reference>
<proteinExistence type="predicted"/>
<feature type="region of interest" description="Disordered" evidence="1">
    <location>
        <begin position="575"/>
        <end position="616"/>
    </location>
</feature>
<evidence type="ECO:0000259" key="2">
    <source>
        <dbReference type="PROSITE" id="PS50880"/>
    </source>
</evidence>
<organism evidence="3 4">
    <name type="scientific">Rhodoferax ferrireducens</name>
    <dbReference type="NCBI Taxonomy" id="192843"/>
    <lineage>
        <taxon>Bacteria</taxon>
        <taxon>Pseudomonadati</taxon>
        <taxon>Pseudomonadota</taxon>
        <taxon>Betaproteobacteria</taxon>
        <taxon>Burkholderiales</taxon>
        <taxon>Comamonadaceae</taxon>
        <taxon>Rhodoferax</taxon>
    </lineage>
</organism>